<gene>
    <name evidence="1" type="ORF">IEQ34_017571</name>
</gene>
<dbReference type="EMBL" id="JAGFBR010000016">
    <property type="protein sequence ID" value="KAH0453247.1"/>
    <property type="molecule type" value="Genomic_DNA"/>
</dbReference>
<reference evidence="1 2" key="1">
    <citation type="journal article" date="2021" name="Hortic Res">
        <title>Chromosome-scale assembly of the Dendrobium chrysotoxum genome enhances the understanding of orchid evolution.</title>
        <authorList>
            <person name="Zhang Y."/>
            <person name="Zhang G.Q."/>
            <person name="Zhang D."/>
            <person name="Liu X.D."/>
            <person name="Xu X.Y."/>
            <person name="Sun W.H."/>
            <person name="Yu X."/>
            <person name="Zhu X."/>
            <person name="Wang Z.W."/>
            <person name="Zhao X."/>
            <person name="Zhong W.Y."/>
            <person name="Chen H."/>
            <person name="Yin W.L."/>
            <person name="Huang T."/>
            <person name="Niu S.C."/>
            <person name="Liu Z.J."/>
        </authorList>
    </citation>
    <scope>NUCLEOTIDE SEQUENCE [LARGE SCALE GENOMIC DNA]</scope>
    <source>
        <strain evidence="1">Lindl</strain>
    </source>
</reference>
<keyword evidence="2" id="KW-1185">Reference proteome</keyword>
<organism evidence="1 2">
    <name type="scientific">Dendrobium chrysotoxum</name>
    <name type="common">Orchid</name>
    <dbReference type="NCBI Taxonomy" id="161865"/>
    <lineage>
        <taxon>Eukaryota</taxon>
        <taxon>Viridiplantae</taxon>
        <taxon>Streptophyta</taxon>
        <taxon>Embryophyta</taxon>
        <taxon>Tracheophyta</taxon>
        <taxon>Spermatophyta</taxon>
        <taxon>Magnoliopsida</taxon>
        <taxon>Liliopsida</taxon>
        <taxon>Asparagales</taxon>
        <taxon>Orchidaceae</taxon>
        <taxon>Epidendroideae</taxon>
        <taxon>Malaxideae</taxon>
        <taxon>Dendrobiinae</taxon>
        <taxon>Dendrobium</taxon>
    </lineage>
</organism>
<dbReference type="Proteomes" id="UP000775213">
    <property type="component" value="Unassembled WGS sequence"/>
</dbReference>
<name>A0AAV7GBR8_DENCH</name>
<evidence type="ECO:0000313" key="1">
    <source>
        <dbReference type="EMBL" id="KAH0453247.1"/>
    </source>
</evidence>
<accession>A0AAV7GBR8</accession>
<evidence type="ECO:0000313" key="2">
    <source>
        <dbReference type="Proteomes" id="UP000775213"/>
    </source>
</evidence>
<proteinExistence type="predicted"/>
<sequence length="271" mass="31747">MGEIKRISSIIPRKRRRDIKTPQFFWYKKSSEKFFKVRLSIQVGRSHAIRLKKSEKIHEMNHGVFHSSSKKPPEGKKEVSFSLKKRKLDNKMILPKDGDSCRETMIQKEDLESQFESILDDWNTEFIKEADLLRHELIETCTKIISQKKALKTLAIEKSILQEDTEAPIEDISLKAIEEFKKSSAYHQKIQDHIREAYEKLFNAEVKDLERQSYEEGFARSFMKGVCLVQRKTVCRPHALYIFQTVNRVINGSDHVVPRCHFNHGDRLAVS</sequence>
<protein>
    <submittedName>
        <fullName evidence="1">Uncharacterized protein</fullName>
    </submittedName>
</protein>
<comment type="caution">
    <text evidence="1">The sequence shown here is derived from an EMBL/GenBank/DDBJ whole genome shotgun (WGS) entry which is preliminary data.</text>
</comment>
<dbReference type="AlphaFoldDB" id="A0AAV7GBR8"/>